<evidence type="ECO:0000259" key="9">
    <source>
        <dbReference type="Pfam" id="PF04535"/>
    </source>
</evidence>
<evidence type="ECO:0000313" key="11">
    <source>
        <dbReference type="Proteomes" id="UP001443914"/>
    </source>
</evidence>
<evidence type="ECO:0000256" key="5">
    <source>
        <dbReference type="ARBA" id="ARBA00022692"/>
    </source>
</evidence>
<protein>
    <recommendedName>
        <fullName evidence="8">CASP-like protein</fullName>
    </recommendedName>
</protein>
<keyword evidence="6 8" id="KW-1133">Transmembrane helix</keyword>
<keyword evidence="7 8" id="KW-0472">Membrane</keyword>
<accession>A0AAW1KUC8</accession>
<name>A0AAW1KUC8_SAPOF</name>
<dbReference type="Pfam" id="PF04535">
    <property type="entry name" value="CASP_dom"/>
    <property type="match status" value="1"/>
</dbReference>
<dbReference type="PANTHER" id="PTHR33573:SF57">
    <property type="entry name" value="CASP-LIKE PROTEIN 4B1"/>
    <property type="match status" value="1"/>
</dbReference>
<dbReference type="Proteomes" id="UP001443914">
    <property type="component" value="Unassembled WGS sequence"/>
</dbReference>
<evidence type="ECO:0000256" key="3">
    <source>
        <dbReference type="ARBA" id="ARBA00011489"/>
    </source>
</evidence>
<keyword evidence="5 8" id="KW-0812">Transmembrane</keyword>
<evidence type="ECO:0000256" key="8">
    <source>
        <dbReference type="RuleBase" id="RU361233"/>
    </source>
</evidence>
<feature type="transmembrane region" description="Helical" evidence="8">
    <location>
        <begin position="70"/>
        <end position="91"/>
    </location>
</feature>
<dbReference type="InterPro" id="IPR006702">
    <property type="entry name" value="CASP_dom"/>
</dbReference>
<keyword evidence="4 8" id="KW-1003">Cell membrane</keyword>
<evidence type="ECO:0000256" key="1">
    <source>
        <dbReference type="ARBA" id="ARBA00004651"/>
    </source>
</evidence>
<feature type="domain" description="Casparian strip membrane protein" evidence="9">
    <location>
        <begin position="42"/>
        <end position="163"/>
    </location>
</feature>
<comment type="caution">
    <text evidence="10">The sequence shown here is derived from an EMBL/GenBank/DDBJ whole genome shotgun (WGS) entry which is preliminary data.</text>
</comment>
<keyword evidence="11" id="KW-1185">Reference proteome</keyword>
<evidence type="ECO:0000256" key="7">
    <source>
        <dbReference type="ARBA" id="ARBA00023136"/>
    </source>
</evidence>
<feature type="transmembrane region" description="Helical" evidence="8">
    <location>
        <begin position="151"/>
        <end position="176"/>
    </location>
</feature>
<comment type="similarity">
    <text evidence="2 8">Belongs to the Casparian strip membrane proteins (CASP) family.</text>
</comment>
<dbReference type="EMBL" id="JBDFQZ010000005">
    <property type="protein sequence ID" value="KAK9723609.1"/>
    <property type="molecule type" value="Genomic_DNA"/>
</dbReference>
<gene>
    <name evidence="10" type="ORF">RND81_05G011900</name>
</gene>
<dbReference type="AlphaFoldDB" id="A0AAW1KUC8"/>
<dbReference type="PANTHER" id="PTHR33573">
    <property type="entry name" value="CASP-LIKE PROTEIN 4A4"/>
    <property type="match status" value="1"/>
</dbReference>
<proteinExistence type="inferred from homology"/>
<evidence type="ECO:0000256" key="4">
    <source>
        <dbReference type="ARBA" id="ARBA00022475"/>
    </source>
</evidence>
<comment type="subunit">
    <text evidence="3 8">Homodimer and heterodimers.</text>
</comment>
<evidence type="ECO:0000313" key="10">
    <source>
        <dbReference type="EMBL" id="KAK9723609.1"/>
    </source>
</evidence>
<evidence type="ECO:0000256" key="2">
    <source>
        <dbReference type="ARBA" id="ARBA00007651"/>
    </source>
</evidence>
<dbReference type="GO" id="GO:0005886">
    <property type="term" value="C:plasma membrane"/>
    <property type="evidence" value="ECO:0007669"/>
    <property type="project" value="UniProtKB-SubCell"/>
</dbReference>
<comment type="subcellular location">
    <subcellularLocation>
        <location evidence="1 8">Cell membrane</location>
        <topology evidence="1 8">Multi-pass membrane protein</topology>
    </subcellularLocation>
</comment>
<evidence type="ECO:0000256" key="6">
    <source>
        <dbReference type="ARBA" id="ARBA00022989"/>
    </source>
</evidence>
<organism evidence="10 11">
    <name type="scientific">Saponaria officinalis</name>
    <name type="common">Common soapwort</name>
    <name type="synonym">Lychnis saponaria</name>
    <dbReference type="NCBI Taxonomy" id="3572"/>
    <lineage>
        <taxon>Eukaryota</taxon>
        <taxon>Viridiplantae</taxon>
        <taxon>Streptophyta</taxon>
        <taxon>Embryophyta</taxon>
        <taxon>Tracheophyta</taxon>
        <taxon>Spermatophyta</taxon>
        <taxon>Magnoliopsida</taxon>
        <taxon>eudicotyledons</taxon>
        <taxon>Gunneridae</taxon>
        <taxon>Pentapetalae</taxon>
        <taxon>Caryophyllales</taxon>
        <taxon>Caryophyllaceae</taxon>
        <taxon>Caryophylleae</taxon>
        <taxon>Saponaria</taxon>
    </lineage>
</organism>
<sequence>MSQPATVPTPEKHFVGPVTPSHAVDVEAGAVTKECWVKKKPVVLILRASALLFSVISFLLMVTVSDFTNYSALCYVFAITLVVIVYTAVFVGIHGHEVRTGEVVIPSKVAVWMNFLGDQLLALMLLSAGSASAEAATALRQAYVGSGVDQVTASVAMAFITFAALETAALISTYNFSIYISKW</sequence>
<feature type="transmembrane region" description="Helical" evidence="8">
    <location>
        <begin position="111"/>
        <end position="131"/>
    </location>
</feature>
<reference evidence="10" key="1">
    <citation type="submission" date="2024-03" db="EMBL/GenBank/DDBJ databases">
        <title>WGS assembly of Saponaria officinalis var. Norfolk2.</title>
        <authorList>
            <person name="Jenkins J."/>
            <person name="Shu S."/>
            <person name="Grimwood J."/>
            <person name="Barry K."/>
            <person name="Goodstein D."/>
            <person name="Schmutz J."/>
            <person name="Leebens-Mack J."/>
            <person name="Osbourn A."/>
        </authorList>
    </citation>
    <scope>NUCLEOTIDE SEQUENCE [LARGE SCALE GENOMIC DNA]</scope>
    <source>
        <strain evidence="10">JIC</strain>
    </source>
</reference>
<feature type="transmembrane region" description="Helical" evidence="8">
    <location>
        <begin position="42"/>
        <end position="64"/>
    </location>
</feature>